<proteinExistence type="predicted"/>
<dbReference type="EMBL" id="OBEI01000003">
    <property type="protein sequence ID" value="SNZ07772.1"/>
    <property type="molecule type" value="Genomic_DNA"/>
</dbReference>
<dbReference type="AlphaFoldDB" id="A0A285NE52"/>
<protein>
    <submittedName>
        <fullName evidence="1">Uncharacterized protein</fullName>
    </submittedName>
</protein>
<evidence type="ECO:0000313" key="1">
    <source>
        <dbReference type="EMBL" id="SNZ07772.1"/>
    </source>
</evidence>
<reference evidence="2" key="1">
    <citation type="submission" date="2017-09" db="EMBL/GenBank/DDBJ databases">
        <authorList>
            <person name="Varghese N."/>
            <person name="Submissions S."/>
        </authorList>
    </citation>
    <scope>NUCLEOTIDE SEQUENCE [LARGE SCALE GENOMIC DNA]</scope>
    <source>
        <strain evidence="2">DSM 15103</strain>
    </source>
</reference>
<name>A0A285NE52_9AQUI</name>
<dbReference type="Proteomes" id="UP000219036">
    <property type="component" value="Unassembled WGS sequence"/>
</dbReference>
<keyword evidence="2" id="KW-1185">Reference proteome</keyword>
<evidence type="ECO:0000313" key="2">
    <source>
        <dbReference type="Proteomes" id="UP000219036"/>
    </source>
</evidence>
<organism evidence="1 2">
    <name type="scientific">Persephonella hydrogeniphila</name>
    <dbReference type="NCBI Taxonomy" id="198703"/>
    <lineage>
        <taxon>Bacteria</taxon>
        <taxon>Pseudomonadati</taxon>
        <taxon>Aquificota</taxon>
        <taxon>Aquificia</taxon>
        <taxon>Aquificales</taxon>
        <taxon>Hydrogenothermaceae</taxon>
        <taxon>Persephonella</taxon>
    </lineage>
</organism>
<dbReference type="RefSeq" id="WP_097000187.1">
    <property type="nucleotide sequence ID" value="NZ_OBEI01000003.1"/>
</dbReference>
<accession>A0A285NE52</accession>
<dbReference type="OrthoDB" id="13876at2"/>
<gene>
    <name evidence="1" type="ORF">SAMN06265182_1011</name>
</gene>
<sequence length="142" mass="17087">MHRDEDLMKNPFMTNMKFLEQAKDETEFQRILKILTVPAKSGIYISRYDLKKMGSLLGVDIPIKERKEMLKDLFIYAKQMDQMKQFLDIIIDFINYRISQYTEITENYPKTEKLTSRWIKKAQSLIDFVENMKKEVDIYKNI</sequence>